<feature type="signal peptide" evidence="2">
    <location>
        <begin position="1"/>
        <end position="22"/>
    </location>
</feature>
<name>E0W5J3_PHYSO</name>
<feature type="chain" id="PRO_5003142332" evidence="2">
    <location>
        <begin position="23"/>
        <end position="146"/>
    </location>
</feature>
<keyword evidence="1" id="KW-1133">Transmembrane helix</keyword>
<dbReference type="HOGENOM" id="CLU_1781144_0_0_1"/>
<keyword evidence="1" id="KW-0812">Transmembrane</keyword>
<sequence length="146" mass="15663">MRAVFVFVLLALLACCNGIASAESVVKVNALQADAVEAPVDSAITRRRLRGTVAEEEERILGLEKLANRVTSLFKTNPGLAQKAENLQKSPSAVKALEKATLSEKGSGKLRAYFARLSANSSKQEKFFIIATILLFIAGVGVAWLS</sequence>
<organism evidence="3">
    <name type="scientific">Phytophthora sojae</name>
    <name type="common">Soybean stem and root rot agent</name>
    <name type="synonym">Phytophthora megasperma f. sp. glycines</name>
    <dbReference type="NCBI Taxonomy" id="67593"/>
    <lineage>
        <taxon>Eukaryota</taxon>
        <taxon>Sar</taxon>
        <taxon>Stramenopiles</taxon>
        <taxon>Oomycota</taxon>
        <taxon>Peronosporomycetes</taxon>
        <taxon>Peronosporales</taxon>
        <taxon>Peronosporaceae</taxon>
        <taxon>Phytophthora</taxon>
    </lineage>
</organism>
<protein>
    <submittedName>
        <fullName evidence="3">Avh176</fullName>
    </submittedName>
</protein>
<dbReference type="RefSeq" id="XP_009539909.1">
    <property type="nucleotide sequence ID" value="XM_009541614.1"/>
</dbReference>
<reference evidence="3" key="1">
    <citation type="journal article" date="2011" name="Plant Cell">
        <title>Transcriptional programming and functional interactions within the Phytophthora sojae RXLR effector repertoire.</title>
        <authorList>
            <person name="Wang Q."/>
            <person name="Han C."/>
            <person name="Ferreira A.O."/>
            <person name="Yu X."/>
            <person name="Ye W."/>
            <person name="Tripathy S."/>
            <person name="Kale S.D."/>
            <person name="Gu B."/>
            <person name="Sheng Y."/>
            <person name="Sui Y."/>
            <person name="Wang X."/>
            <person name="Zhang Z."/>
            <person name="Cheng B."/>
            <person name="Dong S."/>
            <person name="Shan W."/>
            <person name="Zheng X."/>
            <person name="Dou D."/>
            <person name="Tyler B.M."/>
            <person name="Wang Y."/>
        </authorList>
    </citation>
    <scope>NUCLEOTIDE SEQUENCE</scope>
    <source>
        <strain evidence="3">P7064</strain>
    </source>
</reference>
<proteinExistence type="predicted"/>
<keyword evidence="2" id="KW-0732">Signal</keyword>
<dbReference type="VEuPathDB" id="FungiDB:PHYSODRAFT_292778"/>
<dbReference type="PROSITE" id="PS51257">
    <property type="entry name" value="PROKAR_LIPOPROTEIN"/>
    <property type="match status" value="1"/>
</dbReference>
<feature type="transmembrane region" description="Helical" evidence="1">
    <location>
        <begin position="127"/>
        <end position="145"/>
    </location>
</feature>
<dbReference type="OMA" id="ISXDITR"/>
<evidence type="ECO:0000256" key="1">
    <source>
        <dbReference type="SAM" id="Phobius"/>
    </source>
</evidence>
<dbReference type="EMBL" id="JN254023">
    <property type="protein sequence ID" value="AEK80836.1"/>
    <property type="molecule type" value="Genomic_DNA"/>
</dbReference>
<accession>E0W5J3</accession>
<evidence type="ECO:0000256" key="2">
    <source>
        <dbReference type="SAM" id="SignalP"/>
    </source>
</evidence>
<evidence type="ECO:0000313" key="3">
    <source>
        <dbReference type="EMBL" id="AEK80836.1"/>
    </source>
</evidence>
<dbReference type="OrthoDB" id="126586at2759"/>
<dbReference type="KEGG" id="psoj:PHYSODRAFT_292778"/>
<gene>
    <name evidence="3" type="primary">Avh</name>
</gene>
<keyword evidence="1" id="KW-0472">Membrane</keyword>
<dbReference type="AlphaFoldDB" id="E0W5J3"/>